<feature type="compositionally biased region" description="Polar residues" evidence="6">
    <location>
        <begin position="12"/>
        <end position="23"/>
    </location>
</feature>
<dbReference type="GO" id="GO:0006412">
    <property type="term" value="P:translation"/>
    <property type="evidence" value="ECO:0007669"/>
    <property type="project" value="UniProtKB-UniRule"/>
</dbReference>
<dbReference type="NCBIfam" id="TIGR01171">
    <property type="entry name" value="rplB_bact"/>
    <property type="match status" value="1"/>
</dbReference>
<dbReference type="Pfam" id="PF00181">
    <property type="entry name" value="Ribosomal_L2_N"/>
    <property type="match status" value="1"/>
</dbReference>
<dbReference type="SUPFAM" id="SSF50249">
    <property type="entry name" value="Nucleic acid-binding proteins"/>
    <property type="match status" value="1"/>
</dbReference>
<dbReference type="Gene3D" id="2.40.50.140">
    <property type="entry name" value="Nucleic acid-binding proteins"/>
    <property type="match status" value="1"/>
</dbReference>
<evidence type="ECO:0000256" key="3">
    <source>
        <dbReference type="ARBA" id="ARBA00023274"/>
    </source>
</evidence>
<dbReference type="InterPro" id="IPR008991">
    <property type="entry name" value="Translation_prot_SH3-like_sf"/>
</dbReference>
<keyword evidence="3 5" id="KW-0687">Ribonucleoprotein</keyword>
<dbReference type="InterPro" id="IPR014726">
    <property type="entry name" value="Ribosomal_uL2_dom3"/>
</dbReference>
<gene>
    <name evidence="5 9" type="primary">rplB</name>
    <name evidence="9" type="ORF">PXH66_01995</name>
</gene>
<dbReference type="FunFam" id="4.10.950.10:FF:000001">
    <property type="entry name" value="50S ribosomal protein L2"/>
    <property type="match status" value="1"/>
</dbReference>
<dbReference type="EMBL" id="CP119075">
    <property type="protein sequence ID" value="WED65620.1"/>
    <property type="molecule type" value="Genomic_DNA"/>
</dbReference>
<dbReference type="InterPro" id="IPR012340">
    <property type="entry name" value="NA-bd_OB-fold"/>
</dbReference>
<dbReference type="InterPro" id="IPR005880">
    <property type="entry name" value="Ribosomal_uL2_bac/org-type"/>
</dbReference>
<dbReference type="GO" id="GO:0019843">
    <property type="term" value="F:rRNA binding"/>
    <property type="evidence" value="ECO:0007669"/>
    <property type="project" value="UniProtKB-UniRule"/>
</dbReference>
<dbReference type="AlphaFoldDB" id="A0AAE9ZYV1"/>
<keyword evidence="5" id="KW-0694">RNA-binding</keyword>
<dbReference type="GO" id="GO:0003735">
    <property type="term" value="F:structural constituent of ribosome"/>
    <property type="evidence" value="ECO:0007669"/>
    <property type="project" value="InterPro"/>
</dbReference>
<evidence type="ECO:0000256" key="2">
    <source>
        <dbReference type="ARBA" id="ARBA00022980"/>
    </source>
</evidence>
<dbReference type="Gene3D" id="2.30.30.30">
    <property type="match status" value="1"/>
</dbReference>
<dbReference type="Proteomes" id="UP001218638">
    <property type="component" value="Chromosome"/>
</dbReference>
<dbReference type="InterPro" id="IPR022671">
    <property type="entry name" value="Ribosomal_uL2_CS"/>
</dbReference>
<dbReference type="InterPro" id="IPR002171">
    <property type="entry name" value="Ribosomal_uL2"/>
</dbReference>
<keyword evidence="2 5" id="KW-0689">Ribosomal protein</keyword>
<dbReference type="PANTHER" id="PTHR13691">
    <property type="entry name" value="RIBOSOMAL PROTEIN L2"/>
    <property type="match status" value="1"/>
</dbReference>
<dbReference type="GO" id="GO:0015934">
    <property type="term" value="C:large ribosomal subunit"/>
    <property type="evidence" value="ECO:0007669"/>
    <property type="project" value="InterPro"/>
</dbReference>
<evidence type="ECO:0000256" key="4">
    <source>
        <dbReference type="ARBA" id="ARBA00035242"/>
    </source>
</evidence>
<evidence type="ECO:0000259" key="8">
    <source>
        <dbReference type="SMART" id="SM01383"/>
    </source>
</evidence>
<dbReference type="PROSITE" id="PS00467">
    <property type="entry name" value="RIBOSOMAL_L2"/>
    <property type="match status" value="1"/>
</dbReference>
<feature type="compositionally biased region" description="Gly residues" evidence="6">
    <location>
        <begin position="237"/>
        <end position="250"/>
    </location>
</feature>
<name>A0AAE9ZYV1_9BACT</name>
<dbReference type="KEGG" id="slom:PXH66_01995"/>
<accession>A0AAE9ZYV1</accession>
<dbReference type="SMART" id="SM01382">
    <property type="entry name" value="Ribosomal_L2_C"/>
    <property type="match status" value="1"/>
</dbReference>
<evidence type="ECO:0000256" key="5">
    <source>
        <dbReference type="HAMAP-Rule" id="MF_01320"/>
    </source>
</evidence>
<dbReference type="InterPro" id="IPR022666">
    <property type="entry name" value="Ribosomal_uL2_RNA-bd_dom"/>
</dbReference>
<proteinExistence type="inferred from homology"/>
<feature type="region of interest" description="Disordered" evidence="6">
    <location>
        <begin position="1"/>
        <end position="54"/>
    </location>
</feature>
<dbReference type="SMART" id="SM01383">
    <property type="entry name" value="Ribosomal_L2"/>
    <property type="match status" value="1"/>
</dbReference>
<comment type="similarity">
    <text evidence="1 5">Belongs to the universal ribosomal protein uL2 family.</text>
</comment>
<dbReference type="Gene3D" id="4.10.950.10">
    <property type="entry name" value="Ribosomal protein L2, domain 3"/>
    <property type="match status" value="1"/>
</dbReference>
<comment type="subunit">
    <text evidence="5">Part of the 50S ribosomal subunit. Forms a bridge to the 30S subunit in the 70S ribosome.</text>
</comment>
<dbReference type="PIRSF" id="PIRSF002158">
    <property type="entry name" value="Ribosomal_L2"/>
    <property type="match status" value="1"/>
</dbReference>
<dbReference type="InterPro" id="IPR014722">
    <property type="entry name" value="Rib_uL2_dom2"/>
</dbReference>
<protein>
    <recommendedName>
        <fullName evidence="4 5">Large ribosomal subunit protein uL2</fullName>
    </recommendedName>
</protein>
<organism evidence="9 10">
    <name type="scientific">Synoicihabitans lomoniglobus</name>
    <dbReference type="NCBI Taxonomy" id="2909285"/>
    <lineage>
        <taxon>Bacteria</taxon>
        <taxon>Pseudomonadati</taxon>
        <taxon>Verrucomicrobiota</taxon>
        <taxon>Opitutia</taxon>
        <taxon>Opitutales</taxon>
        <taxon>Opitutaceae</taxon>
        <taxon>Synoicihabitans</taxon>
    </lineage>
</organism>
<evidence type="ECO:0000256" key="6">
    <source>
        <dbReference type="SAM" id="MobiDB-lite"/>
    </source>
</evidence>
<dbReference type="RefSeq" id="WP_330930150.1">
    <property type="nucleotide sequence ID" value="NZ_CP119075.1"/>
</dbReference>
<feature type="domain" description="Large ribosomal subunit protein uL2 C-terminal" evidence="7">
    <location>
        <begin position="128"/>
        <end position="260"/>
    </location>
</feature>
<dbReference type="PANTHER" id="PTHR13691:SF5">
    <property type="entry name" value="LARGE RIBOSOMAL SUBUNIT PROTEIN UL2M"/>
    <property type="match status" value="1"/>
</dbReference>
<feature type="compositionally biased region" description="Basic residues" evidence="6">
    <location>
        <begin position="214"/>
        <end position="225"/>
    </location>
</feature>
<dbReference type="InterPro" id="IPR022669">
    <property type="entry name" value="Ribosomal_uL2_C"/>
</dbReference>
<dbReference type="SUPFAM" id="SSF50104">
    <property type="entry name" value="Translation proteins SH3-like domain"/>
    <property type="match status" value="1"/>
</dbReference>
<evidence type="ECO:0000259" key="7">
    <source>
        <dbReference type="SMART" id="SM01382"/>
    </source>
</evidence>
<sequence length="290" mass="31309">MAIKSTRPVTPAQRTTTITSSKGLTKKRPEKALTEPKPKSGGRNAYGRITSRRRGGGHKQLYRIIDFKRTDKLDVPATIIAIEYDPNRSANIALVEYPEGEKRYIIAPNGLEVGAKIVAGTTATINDFNVGNNYPLSLMPPSTRVHCVELLPGRGAQMARGAGVSVELVSITDEGYAQIKLPSGEVRLVNGSCRATIGEVGNDTHNRQSLGKAGRNRWLGKRPRVRGVAMNPVDHPNGGGQGKSKGGGGRQHLSSPWGQLAKGFPTRRRSKASNSLILVRHNGMKPRGKK</sequence>
<keyword evidence="5" id="KW-0699">rRNA-binding</keyword>
<dbReference type="HAMAP" id="MF_01320_B">
    <property type="entry name" value="Ribosomal_uL2_B"/>
    <property type="match status" value="1"/>
</dbReference>
<dbReference type="FunFam" id="2.40.50.140:FF:000003">
    <property type="entry name" value="50S ribosomal protein L2"/>
    <property type="match status" value="1"/>
</dbReference>
<evidence type="ECO:0000256" key="1">
    <source>
        <dbReference type="ARBA" id="ARBA00005636"/>
    </source>
</evidence>
<dbReference type="GO" id="GO:0016740">
    <property type="term" value="F:transferase activity"/>
    <property type="evidence" value="ECO:0007669"/>
    <property type="project" value="InterPro"/>
</dbReference>
<feature type="domain" description="Large ribosomal subunit protein uL2 RNA-binding" evidence="8">
    <location>
        <begin position="42"/>
        <end position="119"/>
    </location>
</feature>
<dbReference type="Pfam" id="PF03947">
    <property type="entry name" value="Ribosomal_L2_C"/>
    <property type="match status" value="1"/>
</dbReference>
<reference evidence="9" key="1">
    <citation type="submission" date="2023-03" db="EMBL/GenBank/DDBJ databases">
        <title>Lomoglobus Profundus gen. nov., sp. nov., a novel member of the phylum Verrucomicrobia, isolated from deep-marine sediment of South China Sea.</title>
        <authorList>
            <person name="Ahmad T."/>
            <person name="Ishaq S.E."/>
            <person name="Wang F."/>
        </authorList>
    </citation>
    <scope>NUCLEOTIDE SEQUENCE</scope>
    <source>
        <strain evidence="9">LMO-M01</strain>
    </source>
</reference>
<evidence type="ECO:0000313" key="9">
    <source>
        <dbReference type="EMBL" id="WED65620.1"/>
    </source>
</evidence>
<evidence type="ECO:0000313" key="10">
    <source>
        <dbReference type="Proteomes" id="UP001218638"/>
    </source>
</evidence>
<keyword evidence="10" id="KW-1185">Reference proteome</keyword>
<feature type="region of interest" description="Disordered" evidence="6">
    <location>
        <begin position="204"/>
        <end position="290"/>
    </location>
</feature>
<comment type="function">
    <text evidence="5">One of the primary rRNA binding proteins. Required for association of the 30S and 50S subunits to form the 70S ribosome, for tRNA binding and peptide bond formation. It has been suggested to have peptidyltransferase activity; this is somewhat controversial. Makes several contacts with the 16S rRNA in the 70S ribosome.</text>
</comment>